<evidence type="ECO:0000256" key="1">
    <source>
        <dbReference type="ARBA" id="ARBA00022747"/>
    </source>
</evidence>
<dbReference type="EMBL" id="JBHXOF010000007">
    <property type="protein sequence ID" value="MFD4214141.1"/>
    <property type="molecule type" value="Genomic_DNA"/>
</dbReference>
<dbReference type="PANTHER" id="PTHR43140:SF1">
    <property type="entry name" value="TYPE I RESTRICTION ENZYME ECOKI SPECIFICITY SUBUNIT"/>
    <property type="match status" value="1"/>
</dbReference>
<reference evidence="3 4" key="1">
    <citation type="submission" date="2024-09" db="EMBL/GenBank/DDBJ databases">
        <title>The Natural Products Discovery Center: Release of the First 8490 Sequenced Strains for Exploring Actinobacteria Biosynthetic Diversity.</title>
        <authorList>
            <person name="Kalkreuter E."/>
            <person name="Kautsar S.A."/>
            <person name="Yang D."/>
            <person name="Bader C.D."/>
            <person name="Teijaro C.N."/>
            <person name="Fluegel L."/>
            <person name="Davis C.M."/>
            <person name="Simpson J.R."/>
            <person name="Lauterbach L."/>
            <person name="Steele A.D."/>
            <person name="Gui C."/>
            <person name="Meng S."/>
            <person name="Li G."/>
            <person name="Viehrig K."/>
            <person name="Ye F."/>
            <person name="Su P."/>
            <person name="Kiefer A.F."/>
            <person name="Nichols A."/>
            <person name="Cepeda A.J."/>
            <person name="Yan W."/>
            <person name="Fan B."/>
            <person name="Jiang Y."/>
            <person name="Adhikari A."/>
            <person name="Zheng C.-J."/>
            <person name="Schuster L."/>
            <person name="Cowan T.M."/>
            <person name="Smanski M.J."/>
            <person name="Chevrette M.G."/>
            <person name="De Carvalho L.P.S."/>
            <person name="Shen B."/>
        </authorList>
    </citation>
    <scope>NUCLEOTIDE SEQUENCE [LARGE SCALE GENOMIC DNA]</scope>
    <source>
        <strain evidence="3 4">NPDC058546</strain>
    </source>
</reference>
<evidence type="ECO:0000313" key="4">
    <source>
        <dbReference type="Proteomes" id="UP001598251"/>
    </source>
</evidence>
<organism evidence="3 4">
    <name type="scientific">Streptomyces sindenensis</name>
    <dbReference type="NCBI Taxonomy" id="67363"/>
    <lineage>
        <taxon>Bacteria</taxon>
        <taxon>Bacillati</taxon>
        <taxon>Actinomycetota</taxon>
        <taxon>Actinomycetes</taxon>
        <taxon>Kitasatosporales</taxon>
        <taxon>Streptomycetaceae</taxon>
        <taxon>Streptomyces</taxon>
    </lineage>
</organism>
<gene>
    <name evidence="3" type="ORF">ACFWSS_14775</name>
</gene>
<sequence>MTHVRLKSLVRHVVEKSDGDSHPFVGLEEIESATGHLLVENLPLKAASDSLRHRPGDVLFSKLRPYLAKTYLPTSPGTGTGELLVLRPGPEIDSRFLSYVTRSAPWLDWATSTAYGTKMPRTSWELVGNYPTWLPPLEEQRRISDFLASETDRIHELQNRYRHLTALAHERARAVIDAALSRSSGEALVPVSATCKAIVDCVNKTAPTADGETPYRMIRTSNIRNGEVDLTNTFSVEHSTFVEWNRRGAPRIGDILFTREAPLGQAGILRTDAPVFLGQRIMLYRADEKVMRNNLLLYNFLGSHMEKQLRLLGAGSLHEHMRVGDGLKLRVHCPPRAHQDALVQQIDADRGQCLRLVHLANRQSALLAERRQALITAAVTGQFDVSTASGRNVTDGV</sequence>
<keyword evidence="2" id="KW-0238">DNA-binding</keyword>
<comment type="caution">
    <text evidence="3">The sequence shown here is derived from an EMBL/GenBank/DDBJ whole genome shotgun (WGS) entry which is preliminary data.</text>
</comment>
<keyword evidence="1" id="KW-0680">Restriction system</keyword>
<evidence type="ECO:0000256" key="2">
    <source>
        <dbReference type="ARBA" id="ARBA00023125"/>
    </source>
</evidence>
<protein>
    <submittedName>
        <fullName evidence="3">Uncharacterized protein</fullName>
    </submittedName>
</protein>
<name>A0ABW6EFQ9_9ACTN</name>
<keyword evidence="4" id="KW-1185">Reference proteome</keyword>
<dbReference type="InterPro" id="IPR051212">
    <property type="entry name" value="Type-I_RE_S_subunit"/>
</dbReference>
<dbReference type="Proteomes" id="UP001598251">
    <property type="component" value="Unassembled WGS sequence"/>
</dbReference>
<accession>A0ABW6EFQ9</accession>
<dbReference type="PANTHER" id="PTHR43140">
    <property type="entry name" value="TYPE-1 RESTRICTION ENZYME ECOKI SPECIFICITY PROTEIN"/>
    <property type="match status" value="1"/>
</dbReference>
<proteinExistence type="predicted"/>
<dbReference type="SUPFAM" id="SSF116734">
    <property type="entry name" value="DNA methylase specificity domain"/>
    <property type="match status" value="2"/>
</dbReference>
<dbReference type="Gene3D" id="3.90.220.20">
    <property type="entry name" value="DNA methylase specificity domains"/>
    <property type="match status" value="2"/>
</dbReference>
<dbReference type="RefSeq" id="WP_382825488.1">
    <property type="nucleotide sequence ID" value="NZ_JBHXLY010000007.1"/>
</dbReference>
<dbReference type="InterPro" id="IPR044946">
    <property type="entry name" value="Restrct_endonuc_typeI_TRD_sf"/>
</dbReference>
<evidence type="ECO:0000313" key="3">
    <source>
        <dbReference type="EMBL" id="MFD4214141.1"/>
    </source>
</evidence>